<comment type="similarity">
    <text evidence="1">Belongs to the sulfur carrier protein TusA family.</text>
</comment>
<gene>
    <name evidence="3" type="ORF">SAMN06295916_1242</name>
</gene>
<dbReference type="Proteomes" id="UP000197215">
    <property type="component" value="Unassembled WGS sequence"/>
</dbReference>
<evidence type="ECO:0000313" key="4">
    <source>
        <dbReference type="Proteomes" id="UP000197215"/>
    </source>
</evidence>
<keyword evidence="4" id="KW-1185">Reference proteome</keyword>
<dbReference type="OrthoDB" id="9797551at2"/>
<dbReference type="InterPro" id="IPR001455">
    <property type="entry name" value="TusA-like"/>
</dbReference>
<dbReference type="EMBL" id="FYEX01000001">
    <property type="protein sequence ID" value="SNC65176.1"/>
    <property type="molecule type" value="Genomic_DNA"/>
</dbReference>
<dbReference type="InterPro" id="IPR036868">
    <property type="entry name" value="TusA-like_sf"/>
</dbReference>
<dbReference type="Gene3D" id="3.30.110.40">
    <property type="entry name" value="TusA-like domain"/>
    <property type="match status" value="1"/>
</dbReference>
<dbReference type="CDD" id="cd00291">
    <property type="entry name" value="SirA_YedF_YeeD"/>
    <property type="match status" value="1"/>
</dbReference>
<dbReference type="AlphaFoldDB" id="A0A212TH81"/>
<dbReference type="SUPFAM" id="SSF64307">
    <property type="entry name" value="SirA-like"/>
    <property type="match status" value="1"/>
</dbReference>
<proteinExistence type="inferred from homology"/>
<sequence length="78" mass="8523">MSLPKVDKEVDASGLNCPLPILRAKKALAEMQSGEVLKVIATDSGSEHDFPTFAKQTGNDLLASEKLADAFVFYLKRR</sequence>
<evidence type="ECO:0000259" key="2">
    <source>
        <dbReference type="PROSITE" id="PS01148"/>
    </source>
</evidence>
<dbReference type="PANTHER" id="PTHR33279:SF6">
    <property type="entry name" value="SULFUR CARRIER PROTEIN YEDF-RELATED"/>
    <property type="match status" value="1"/>
</dbReference>
<dbReference type="Pfam" id="PF01206">
    <property type="entry name" value="TusA"/>
    <property type="match status" value="1"/>
</dbReference>
<dbReference type="PROSITE" id="PS01148">
    <property type="entry name" value="UPF0033"/>
    <property type="match status" value="1"/>
</dbReference>
<accession>A0A212TH81</accession>
<organism evidence="3 4">
    <name type="scientific">Polynucleobacter victoriensis</name>
    <dbReference type="NCBI Taxonomy" id="2049319"/>
    <lineage>
        <taxon>Bacteria</taxon>
        <taxon>Pseudomonadati</taxon>
        <taxon>Pseudomonadota</taxon>
        <taxon>Betaproteobacteria</taxon>
        <taxon>Burkholderiales</taxon>
        <taxon>Burkholderiaceae</taxon>
        <taxon>Polynucleobacter</taxon>
    </lineage>
</organism>
<feature type="domain" description="UPF0033" evidence="2">
    <location>
        <begin position="10"/>
        <end position="34"/>
    </location>
</feature>
<name>A0A212TH81_9BURK</name>
<evidence type="ECO:0000313" key="3">
    <source>
        <dbReference type="EMBL" id="SNC65176.1"/>
    </source>
</evidence>
<dbReference type="PANTHER" id="PTHR33279">
    <property type="entry name" value="SULFUR CARRIER PROTEIN YEDF-RELATED"/>
    <property type="match status" value="1"/>
</dbReference>
<reference evidence="3 4" key="1">
    <citation type="submission" date="2017-06" db="EMBL/GenBank/DDBJ databases">
        <authorList>
            <person name="Kim H.J."/>
            <person name="Triplett B.A."/>
        </authorList>
    </citation>
    <scope>NUCLEOTIDE SEQUENCE [LARGE SCALE GENOMIC DNA]</scope>
    <source>
        <strain evidence="3 4">MWH-VicM1</strain>
    </source>
</reference>
<protein>
    <submittedName>
        <fullName evidence="3">tRNA 2-thiouridine synthesizing protein A</fullName>
    </submittedName>
</protein>
<dbReference type="RefSeq" id="WP_088813106.1">
    <property type="nucleotide sequence ID" value="NZ_FYEX01000001.1"/>
</dbReference>
<evidence type="ECO:0000256" key="1">
    <source>
        <dbReference type="ARBA" id="ARBA00008984"/>
    </source>
</evidence>